<feature type="compositionally biased region" description="Polar residues" evidence="2">
    <location>
        <begin position="243"/>
        <end position="256"/>
    </location>
</feature>
<feature type="compositionally biased region" description="Basic and acidic residues" evidence="2">
    <location>
        <begin position="259"/>
        <end position="271"/>
    </location>
</feature>
<organism evidence="4 5">
    <name type="scientific">Klebsormidium nitens</name>
    <name type="common">Green alga</name>
    <name type="synonym">Ulothrix nitens</name>
    <dbReference type="NCBI Taxonomy" id="105231"/>
    <lineage>
        <taxon>Eukaryota</taxon>
        <taxon>Viridiplantae</taxon>
        <taxon>Streptophyta</taxon>
        <taxon>Klebsormidiophyceae</taxon>
        <taxon>Klebsormidiales</taxon>
        <taxon>Klebsormidiaceae</taxon>
        <taxon>Klebsormidium</taxon>
    </lineage>
</organism>
<evidence type="ECO:0000313" key="5">
    <source>
        <dbReference type="Proteomes" id="UP000054558"/>
    </source>
</evidence>
<dbReference type="OrthoDB" id="2014938at2759"/>
<dbReference type="GO" id="GO:0003676">
    <property type="term" value="F:nucleic acid binding"/>
    <property type="evidence" value="ECO:0007669"/>
    <property type="project" value="InterPro"/>
</dbReference>
<dbReference type="SUPFAM" id="SSF53098">
    <property type="entry name" value="Ribonuclease H-like"/>
    <property type="match status" value="1"/>
</dbReference>
<name>A0A1Y1IUQ1_KLENI</name>
<dbReference type="GO" id="GO:0006508">
    <property type="term" value="P:proteolysis"/>
    <property type="evidence" value="ECO:0007669"/>
    <property type="project" value="UniProtKB-KW"/>
</dbReference>
<dbReference type="Gene3D" id="3.30.420.10">
    <property type="entry name" value="Ribonuclease H-like superfamily/Ribonuclease H"/>
    <property type="match status" value="1"/>
</dbReference>
<evidence type="ECO:0000256" key="2">
    <source>
        <dbReference type="SAM" id="MobiDB-lite"/>
    </source>
</evidence>
<dbReference type="OMA" id="ANTHITC"/>
<dbReference type="GO" id="GO:0015074">
    <property type="term" value="P:DNA integration"/>
    <property type="evidence" value="ECO:0007669"/>
    <property type="project" value="InterPro"/>
</dbReference>
<dbReference type="InterPro" id="IPR039537">
    <property type="entry name" value="Retrotran_Ty1/copia-like"/>
</dbReference>
<sequence length="271" mass="29390">MTGVKSSFSTLELLEPGTRAIKFANKRSLEVAGVGTVELRCETPSGERVNLLCEVAYVPGVAENLFSVKKAAAVGAEVVFRGEVCELSMDGEVMLRAEENVEGMSVGPGCGGVKAEAFREEKSSVYEPCITGKQTREPFFKESDSKESTSPGLELVHMDVCGTMPVTSKGGSRYLATFRDDYSKLSVVQPMKRKSDVTAVTESVFARLELQSGKKVKSVETDRTGEYVNEGMTALLGKRRTVQRTSAGHSLEQNGSAERLNRTLEEEHGLC</sequence>
<dbReference type="PANTHER" id="PTHR42648">
    <property type="entry name" value="TRANSPOSASE, PUTATIVE-RELATED"/>
    <property type="match status" value="1"/>
</dbReference>
<dbReference type="EMBL" id="DF237960">
    <property type="protein sequence ID" value="GAQ92417.1"/>
    <property type="molecule type" value="Genomic_DNA"/>
</dbReference>
<evidence type="ECO:0000313" key="4">
    <source>
        <dbReference type="EMBL" id="GAQ92417.1"/>
    </source>
</evidence>
<dbReference type="Pfam" id="PF22936">
    <property type="entry name" value="Pol_BBD"/>
    <property type="match status" value="1"/>
</dbReference>
<evidence type="ECO:0000256" key="1">
    <source>
        <dbReference type="ARBA" id="ARBA00022670"/>
    </source>
</evidence>
<keyword evidence="5" id="KW-1185">Reference proteome</keyword>
<protein>
    <submittedName>
        <fullName evidence="4">Transposon-like protein with integras and ribonuclease H-like domains</fullName>
    </submittedName>
</protein>
<keyword evidence="1" id="KW-0378">Hydrolase</keyword>
<accession>A0A1Y1IUQ1</accession>
<evidence type="ECO:0000259" key="3">
    <source>
        <dbReference type="PROSITE" id="PS50994"/>
    </source>
</evidence>
<dbReference type="STRING" id="105231.A0A1Y1IUQ1"/>
<proteinExistence type="predicted"/>
<dbReference type="InterPro" id="IPR054722">
    <property type="entry name" value="PolX-like_BBD"/>
</dbReference>
<dbReference type="PANTHER" id="PTHR42648:SF28">
    <property type="entry name" value="TRANSPOSON-ENCODED PROTEIN WITH RIBONUCLEASE H-LIKE AND RETROVIRUS ZINC FINGER-LIKE DOMAINS"/>
    <property type="match status" value="1"/>
</dbReference>
<dbReference type="AlphaFoldDB" id="A0A1Y1IUQ1"/>
<reference evidence="4 5" key="1">
    <citation type="journal article" date="2014" name="Nat. Commun.">
        <title>Klebsormidium flaccidum genome reveals primary factors for plant terrestrial adaptation.</title>
        <authorList>
            <person name="Hori K."/>
            <person name="Maruyama F."/>
            <person name="Fujisawa T."/>
            <person name="Togashi T."/>
            <person name="Yamamoto N."/>
            <person name="Seo M."/>
            <person name="Sato S."/>
            <person name="Yamada T."/>
            <person name="Mori H."/>
            <person name="Tajima N."/>
            <person name="Moriyama T."/>
            <person name="Ikeuchi M."/>
            <person name="Watanabe M."/>
            <person name="Wada H."/>
            <person name="Kobayashi K."/>
            <person name="Saito M."/>
            <person name="Masuda T."/>
            <person name="Sasaki-Sekimoto Y."/>
            <person name="Mashiguchi K."/>
            <person name="Awai K."/>
            <person name="Shimojima M."/>
            <person name="Masuda S."/>
            <person name="Iwai M."/>
            <person name="Nobusawa T."/>
            <person name="Narise T."/>
            <person name="Kondo S."/>
            <person name="Saito H."/>
            <person name="Sato R."/>
            <person name="Murakawa M."/>
            <person name="Ihara Y."/>
            <person name="Oshima-Yamada Y."/>
            <person name="Ohtaka K."/>
            <person name="Satoh M."/>
            <person name="Sonobe K."/>
            <person name="Ishii M."/>
            <person name="Ohtani R."/>
            <person name="Kanamori-Sato M."/>
            <person name="Honoki R."/>
            <person name="Miyazaki D."/>
            <person name="Mochizuki H."/>
            <person name="Umetsu J."/>
            <person name="Higashi K."/>
            <person name="Shibata D."/>
            <person name="Kamiya Y."/>
            <person name="Sato N."/>
            <person name="Nakamura Y."/>
            <person name="Tabata S."/>
            <person name="Ida S."/>
            <person name="Kurokawa K."/>
            <person name="Ohta H."/>
        </authorList>
    </citation>
    <scope>NUCLEOTIDE SEQUENCE [LARGE SCALE GENOMIC DNA]</scope>
    <source>
        <strain evidence="4 5">NIES-2285</strain>
    </source>
</reference>
<dbReference type="InterPro" id="IPR012337">
    <property type="entry name" value="RNaseH-like_sf"/>
</dbReference>
<feature type="region of interest" description="Disordered" evidence="2">
    <location>
        <begin position="243"/>
        <end position="271"/>
    </location>
</feature>
<dbReference type="InterPro" id="IPR001584">
    <property type="entry name" value="Integrase_cat-core"/>
</dbReference>
<dbReference type="Pfam" id="PF00665">
    <property type="entry name" value="rve"/>
    <property type="match status" value="1"/>
</dbReference>
<feature type="domain" description="Integrase catalytic" evidence="3">
    <location>
        <begin position="147"/>
        <end position="271"/>
    </location>
</feature>
<dbReference type="PROSITE" id="PS50994">
    <property type="entry name" value="INTEGRASE"/>
    <property type="match status" value="1"/>
</dbReference>
<gene>
    <name evidence="4" type="ORF">KFL_010110030</name>
</gene>
<dbReference type="InterPro" id="IPR036397">
    <property type="entry name" value="RNaseH_sf"/>
</dbReference>
<dbReference type="GO" id="GO:0008233">
    <property type="term" value="F:peptidase activity"/>
    <property type="evidence" value="ECO:0007669"/>
    <property type="project" value="UniProtKB-KW"/>
</dbReference>
<keyword evidence="1" id="KW-0645">Protease</keyword>
<dbReference type="Proteomes" id="UP000054558">
    <property type="component" value="Unassembled WGS sequence"/>
</dbReference>